<comment type="similarity">
    <text evidence="8">Belongs to the eukaryotic/archaeal RNase P protein component 4 family.</text>
</comment>
<evidence type="ECO:0000313" key="10">
    <source>
        <dbReference type="Proteomes" id="UP001141422"/>
    </source>
</evidence>
<feature type="binding site" evidence="8">
    <location>
        <position position="88"/>
    </location>
    <ligand>
        <name>Zn(2+)</name>
        <dbReference type="ChEBI" id="CHEBI:29105"/>
    </ligand>
</feature>
<keyword evidence="6 8" id="KW-0378">Hydrolase</keyword>
<evidence type="ECO:0000256" key="1">
    <source>
        <dbReference type="ARBA" id="ARBA00022490"/>
    </source>
</evidence>
<protein>
    <recommendedName>
        <fullName evidence="8">Ribonuclease P protein component 4</fullName>
        <shortName evidence="8">RNase P component 4</shortName>
        <ecNumber evidence="8">3.1.26.5</ecNumber>
    </recommendedName>
    <alternativeName>
        <fullName evidence="8">Rpp21</fullName>
    </alternativeName>
</protein>
<proteinExistence type="inferred from homology"/>
<keyword evidence="3 8" id="KW-0540">Nuclease</keyword>
<evidence type="ECO:0000256" key="3">
    <source>
        <dbReference type="ARBA" id="ARBA00022722"/>
    </source>
</evidence>
<keyword evidence="4 8" id="KW-0479">Metal-binding</keyword>
<dbReference type="PANTHER" id="PTHR14742:SF0">
    <property type="entry name" value="RIBONUCLEASE P PROTEIN SUBUNIT P21"/>
    <property type="match status" value="1"/>
</dbReference>
<reference evidence="9" key="1">
    <citation type="submission" date="2022-12" db="EMBL/GenBank/DDBJ databases">
        <title>Isolation and characterisation of novel Methanocorpusculum spp. from native Australian herbivores indicates the genus is ancestrally host-associated.</title>
        <authorList>
            <person name="Volmer J.G."/>
            <person name="Soo R.M."/>
            <person name="Evans P.N."/>
            <person name="Hoedt E.C."/>
            <person name="Astorga Alsina A.L."/>
            <person name="Woodcroft B.J."/>
            <person name="Tyson G.W."/>
            <person name="Hugenholtz P."/>
            <person name="Morrison M."/>
        </authorList>
    </citation>
    <scope>NUCLEOTIDE SEQUENCE</scope>
    <source>
        <strain evidence="9">MG</strain>
    </source>
</reference>
<evidence type="ECO:0000256" key="4">
    <source>
        <dbReference type="ARBA" id="ARBA00022723"/>
    </source>
</evidence>
<evidence type="ECO:0000256" key="2">
    <source>
        <dbReference type="ARBA" id="ARBA00022694"/>
    </source>
</evidence>
<comment type="catalytic activity">
    <reaction evidence="8">
        <text>Endonucleolytic cleavage of RNA, removing 5'-extranucleotides from tRNA precursor.</text>
        <dbReference type="EC" id="3.1.26.5"/>
    </reaction>
</comment>
<dbReference type="Gene3D" id="6.20.50.20">
    <property type="match status" value="1"/>
</dbReference>
<dbReference type="InterPro" id="IPR007175">
    <property type="entry name" value="Rpr2/Snm1/Rpp21"/>
</dbReference>
<gene>
    <name evidence="8" type="primary">rnp4</name>
    <name evidence="9" type="ORF">O0S10_04200</name>
</gene>
<keyword evidence="5 8" id="KW-0255">Endonuclease</keyword>
<comment type="cofactor">
    <cofactor evidence="8">
        <name>Zn(2+)</name>
        <dbReference type="ChEBI" id="CHEBI:29105"/>
    </cofactor>
    <text evidence="8">Binds 1 zinc ion per subunit.</text>
</comment>
<keyword evidence="7 8" id="KW-0862">Zinc</keyword>
<evidence type="ECO:0000256" key="8">
    <source>
        <dbReference type="HAMAP-Rule" id="MF_00757"/>
    </source>
</evidence>
<evidence type="ECO:0000256" key="7">
    <source>
        <dbReference type="ARBA" id="ARBA00022833"/>
    </source>
</evidence>
<keyword evidence="2 8" id="KW-0819">tRNA processing</keyword>
<dbReference type="Proteomes" id="UP001141422">
    <property type="component" value="Unassembled WGS sequence"/>
</dbReference>
<comment type="subcellular location">
    <subcellularLocation>
        <location evidence="8">Cytoplasm</location>
    </subcellularLocation>
</comment>
<feature type="binding site" evidence="8">
    <location>
        <position position="65"/>
    </location>
    <ligand>
        <name>Zn(2+)</name>
        <dbReference type="ChEBI" id="CHEBI:29105"/>
    </ligand>
</feature>
<dbReference type="Gene3D" id="1.20.5.420">
    <property type="entry name" value="Immunoglobulin FC, subunit C"/>
    <property type="match status" value="1"/>
</dbReference>
<evidence type="ECO:0000256" key="6">
    <source>
        <dbReference type="ARBA" id="ARBA00022801"/>
    </source>
</evidence>
<keyword evidence="1 8" id="KW-0963">Cytoplasm</keyword>
<organism evidence="9 10">
    <name type="scientific">Methanocorpusculum petauri</name>
    <dbReference type="NCBI Taxonomy" id="3002863"/>
    <lineage>
        <taxon>Archaea</taxon>
        <taxon>Methanobacteriati</taxon>
        <taxon>Methanobacteriota</taxon>
        <taxon>Stenosarchaea group</taxon>
        <taxon>Methanomicrobia</taxon>
        <taxon>Methanomicrobiales</taxon>
        <taxon>Methanocorpusculaceae</taxon>
        <taxon>Methanocorpusculum</taxon>
    </lineage>
</organism>
<comment type="function">
    <text evidence="8">Part of ribonuclease P, a protein complex that generates mature tRNA molecules by cleaving their 5'-ends.</text>
</comment>
<feature type="binding site" evidence="8">
    <location>
        <position position="91"/>
    </location>
    <ligand>
        <name>Zn(2+)</name>
        <dbReference type="ChEBI" id="CHEBI:29105"/>
    </ligand>
</feature>
<dbReference type="HAMAP" id="MF_00757">
    <property type="entry name" value="RNase_P_4"/>
    <property type="match status" value="1"/>
</dbReference>
<accession>A0ABT4IFV0</accession>
<comment type="caution">
    <text evidence="9">The sequence shown here is derived from an EMBL/GenBank/DDBJ whole genome shotgun (WGS) entry which is preliminary data.</text>
</comment>
<sequence length="100" mass="11596">MAQHRKGPTAKEIALERIEILFDQAYRNRADPVLANRYVALAREIAMRRRLRMPRVYSRSFCPVCHAYFVPGENVRVRIQHGKIIATCKACGAVIRYPLR</sequence>
<evidence type="ECO:0000313" key="9">
    <source>
        <dbReference type="EMBL" id="MCZ0860431.1"/>
    </source>
</evidence>
<dbReference type="EMBL" id="JAPTGB010000007">
    <property type="protein sequence ID" value="MCZ0860431.1"/>
    <property type="molecule type" value="Genomic_DNA"/>
</dbReference>
<dbReference type="PANTHER" id="PTHR14742">
    <property type="entry name" value="RIBONUCLEASE P SUBUNIT P21"/>
    <property type="match status" value="1"/>
</dbReference>
<evidence type="ECO:0000256" key="5">
    <source>
        <dbReference type="ARBA" id="ARBA00022759"/>
    </source>
</evidence>
<dbReference type="Pfam" id="PF04032">
    <property type="entry name" value="Rpr2"/>
    <property type="match status" value="1"/>
</dbReference>
<keyword evidence="10" id="KW-1185">Reference proteome</keyword>
<dbReference type="PIRSF" id="PIRSF004878">
    <property type="entry name" value="RNase_P_4"/>
    <property type="match status" value="1"/>
</dbReference>
<comment type="subunit">
    <text evidence="8">Consists of a catalytic RNA component and at least 4-5 protein subunits.</text>
</comment>
<dbReference type="EC" id="3.1.26.5" evidence="8"/>
<dbReference type="InterPro" id="IPR016432">
    <property type="entry name" value="RNP4"/>
</dbReference>
<dbReference type="RefSeq" id="WP_268924647.1">
    <property type="nucleotide sequence ID" value="NZ_JAPTGB010000007.1"/>
</dbReference>
<feature type="binding site" evidence="8">
    <location>
        <position position="62"/>
    </location>
    <ligand>
        <name>Zn(2+)</name>
        <dbReference type="ChEBI" id="CHEBI:29105"/>
    </ligand>
</feature>
<name>A0ABT4IFV0_9EURY</name>